<evidence type="ECO:0000256" key="2">
    <source>
        <dbReference type="ARBA" id="ARBA00023015"/>
    </source>
</evidence>
<dbReference type="GO" id="GO:0006355">
    <property type="term" value="P:regulation of DNA-templated transcription"/>
    <property type="evidence" value="ECO:0007669"/>
    <property type="project" value="InterPro"/>
</dbReference>
<dbReference type="SMART" id="SM00421">
    <property type="entry name" value="HTH_LUXR"/>
    <property type="match status" value="1"/>
</dbReference>
<dbReference type="Gene3D" id="3.40.50.2300">
    <property type="match status" value="1"/>
</dbReference>
<keyword evidence="2" id="KW-0805">Transcription regulation</keyword>
<dbReference type="OrthoDB" id="9797341at2"/>
<dbReference type="EMBL" id="LJXT01000013">
    <property type="protein sequence ID" value="KPQ19230.1"/>
    <property type="molecule type" value="Genomic_DNA"/>
</dbReference>
<reference evidence="7 8" key="1">
    <citation type="submission" date="2015-09" db="EMBL/GenBank/DDBJ databases">
        <title>Identification and resolution of microdiversity through metagenomic sequencing of parallel consortia.</title>
        <authorList>
            <person name="Nelson W.C."/>
            <person name="Romine M.F."/>
            <person name="Lindemann S.R."/>
        </authorList>
    </citation>
    <scope>NUCLEOTIDE SEQUENCE [LARGE SCALE GENOMIC DNA]</scope>
    <source>
        <strain evidence="7">HL-49</strain>
    </source>
</reference>
<dbReference type="eggNOG" id="COG2197">
    <property type="taxonomic scope" value="Bacteria"/>
</dbReference>
<gene>
    <name evidence="7" type="ORF">HLUCCX10_03385</name>
</gene>
<organism evidence="7 8">
    <name type="scientific">Algoriphagus marincola HL-49</name>
    <dbReference type="NCBI Taxonomy" id="1305737"/>
    <lineage>
        <taxon>Bacteria</taxon>
        <taxon>Pseudomonadati</taxon>
        <taxon>Bacteroidota</taxon>
        <taxon>Cytophagia</taxon>
        <taxon>Cytophagales</taxon>
        <taxon>Cyclobacteriaceae</taxon>
        <taxon>Algoriphagus</taxon>
    </lineage>
</organism>
<keyword evidence="4" id="KW-0804">Transcription</keyword>
<dbReference type="GO" id="GO:0000160">
    <property type="term" value="P:phosphorelay signal transduction system"/>
    <property type="evidence" value="ECO:0007669"/>
    <property type="project" value="InterPro"/>
</dbReference>
<dbReference type="InterPro" id="IPR011006">
    <property type="entry name" value="CheY-like_superfamily"/>
</dbReference>
<dbReference type="PRINTS" id="PR00038">
    <property type="entry name" value="HTHLUXR"/>
</dbReference>
<evidence type="ECO:0000313" key="7">
    <source>
        <dbReference type="EMBL" id="KPQ19230.1"/>
    </source>
</evidence>
<dbReference type="InterPro" id="IPR058245">
    <property type="entry name" value="NreC/VraR/RcsB-like_REC"/>
</dbReference>
<evidence type="ECO:0000256" key="1">
    <source>
        <dbReference type="ARBA" id="ARBA00022553"/>
    </source>
</evidence>
<protein>
    <submittedName>
        <fullName evidence="7">Two component signal transduction system LuxR family response regulator</fullName>
    </submittedName>
</protein>
<dbReference type="SUPFAM" id="SSF46894">
    <property type="entry name" value="C-terminal effector domain of the bipartite response regulators"/>
    <property type="match status" value="1"/>
</dbReference>
<keyword evidence="3" id="KW-0238">DNA-binding</keyword>
<feature type="domain" description="Response regulatory" evidence="6">
    <location>
        <begin position="2"/>
        <end position="115"/>
    </location>
</feature>
<evidence type="ECO:0000259" key="5">
    <source>
        <dbReference type="SMART" id="SM00421"/>
    </source>
</evidence>
<dbReference type="InterPro" id="IPR016032">
    <property type="entry name" value="Sig_transdc_resp-reg_C-effctor"/>
</dbReference>
<dbReference type="Pfam" id="PF00072">
    <property type="entry name" value="Response_reg"/>
    <property type="match status" value="1"/>
</dbReference>
<dbReference type="PANTHER" id="PTHR43214:SF41">
    <property type="entry name" value="NITRATE_NITRITE RESPONSE REGULATOR PROTEIN NARP"/>
    <property type="match status" value="1"/>
</dbReference>
<accession>A0A0P7XQK4</accession>
<dbReference type="SMART" id="SM00448">
    <property type="entry name" value="REC"/>
    <property type="match status" value="1"/>
</dbReference>
<dbReference type="CDD" id="cd06170">
    <property type="entry name" value="LuxR_C_like"/>
    <property type="match status" value="1"/>
</dbReference>
<dbReference type="STRING" id="1305737.GCA_000526355_02796"/>
<name>A0A0P7XQK4_9BACT</name>
<dbReference type="PANTHER" id="PTHR43214">
    <property type="entry name" value="TWO-COMPONENT RESPONSE REGULATOR"/>
    <property type="match status" value="1"/>
</dbReference>
<evidence type="ECO:0000256" key="3">
    <source>
        <dbReference type="ARBA" id="ARBA00023125"/>
    </source>
</evidence>
<evidence type="ECO:0000313" key="8">
    <source>
        <dbReference type="Proteomes" id="UP000050421"/>
    </source>
</evidence>
<keyword evidence="1" id="KW-0597">Phosphoprotein</keyword>
<evidence type="ECO:0000259" key="6">
    <source>
        <dbReference type="SMART" id="SM00448"/>
    </source>
</evidence>
<dbReference type="CDD" id="cd17535">
    <property type="entry name" value="REC_NarL-like"/>
    <property type="match status" value="1"/>
</dbReference>
<evidence type="ECO:0000256" key="4">
    <source>
        <dbReference type="ARBA" id="ARBA00023163"/>
    </source>
</evidence>
<dbReference type="InterPro" id="IPR000792">
    <property type="entry name" value="Tscrpt_reg_LuxR_C"/>
</dbReference>
<comment type="caution">
    <text evidence="7">The sequence shown here is derived from an EMBL/GenBank/DDBJ whole genome shotgun (WGS) entry which is preliminary data.</text>
</comment>
<feature type="domain" description="HTH luxR-type" evidence="5">
    <location>
        <begin position="149"/>
        <end position="206"/>
    </location>
</feature>
<dbReference type="Proteomes" id="UP000050421">
    <property type="component" value="Unassembled WGS sequence"/>
</dbReference>
<dbReference type="AlphaFoldDB" id="A0A0P7XQK4"/>
<proteinExistence type="predicted"/>
<dbReference type="Pfam" id="PF00196">
    <property type="entry name" value="GerE"/>
    <property type="match status" value="1"/>
</dbReference>
<dbReference type="InterPro" id="IPR001789">
    <property type="entry name" value="Sig_transdc_resp-reg_receiver"/>
</dbReference>
<sequence>MITVFIVDDHKMVIEGLMLLLQNHPEISVIGHALDGEEALGQIELMKPDVILMDINMPGLNGIETTKRLLSSNPDAKVIAISMHKETSLIKLMLSHGAKGYVLKNAGQEELIKAITSIHAGKRYFDEVVNEIIINSVTNHSNEKEQTVIPKLSRREKEVLRLIMDECTTQEIAEKLFISFGTVETHRRNMLIKTGARNTVGLVKMALDYDLLN</sequence>
<dbReference type="GO" id="GO:0003677">
    <property type="term" value="F:DNA binding"/>
    <property type="evidence" value="ECO:0007669"/>
    <property type="project" value="UniProtKB-KW"/>
</dbReference>
<dbReference type="InterPro" id="IPR039420">
    <property type="entry name" value="WalR-like"/>
</dbReference>
<dbReference type="SUPFAM" id="SSF52172">
    <property type="entry name" value="CheY-like"/>
    <property type="match status" value="1"/>
</dbReference>
<dbReference type="PATRIC" id="fig|1305737.6.peg.1355"/>